<dbReference type="EMBL" id="CAJA01000041">
    <property type="protein sequence ID" value="CCH72098.1"/>
    <property type="molecule type" value="Genomic_DNA"/>
</dbReference>
<evidence type="ECO:0000313" key="1">
    <source>
        <dbReference type="EMBL" id="CCH72098.1"/>
    </source>
</evidence>
<reference evidence="1 2" key="1">
    <citation type="journal article" date="2013" name="ISME J.">
        <title>A metabolic model for members of the genus Tetrasphaera involved in enhanced biological phosphorus removal.</title>
        <authorList>
            <person name="Kristiansen R."/>
            <person name="Nguyen H.T.T."/>
            <person name="Saunders A.M."/>
            <person name="Nielsen J.L."/>
            <person name="Wimmer R."/>
            <person name="Le V.Q."/>
            <person name="McIlroy S.J."/>
            <person name="Petrovski S."/>
            <person name="Seviour R.J."/>
            <person name="Calteau A."/>
            <person name="Nielsen K.L."/>
            <person name="Nielsen P.H."/>
        </authorList>
    </citation>
    <scope>NUCLEOTIDE SEQUENCE [LARGE SCALE GENOMIC DNA]</scope>
    <source>
        <strain evidence="1 2">Ben110</strain>
    </source>
</reference>
<keyword evidence="2" id="KW-1185">Reference proteome</keyword>
<sequence>MVSVVDSPLSGTDRRYANALGHIFCSRFNN</sequence>
<dbReference type="STRING" id="1193182.BN11_1350003"/>
<organism evidence="1 2">
    <name type="scientific">Nostocoides australiense Ben110</name>
    <dbReference type="NCBI Taxonomy" id="1193182"/>
    <lineage>
        <taxon>Bacteria</taxon>
        <taxon>Bacillati</taxon>
        <taxon>Actinomycetota</taxon>
        <taxon>Actinomycetes</taxon>
        <taxon>Micrococcales</taxon>
        <taxon>Intrasporangiaceae</taxon>
        <taxon>Nostocoides</taxon>
    </lineage>
</organism>
<gene>
    <name evidence="1" type="ORF">BN11_1350003</name>
</gene>
<name>W6JSQ8_9MICO</name>
<comment type="caution">
    <text evidence="1">The sequence shown here is derived from an EMBL/GenBank/DDBJ whole genome shotgun (WGS) entry which is preliminary data.</text>
</comment>
<proteinExistence type="predicted"/>
<protein>
    <submittedName>
        <fullName evidence="1">Uncharacterized protein</fullName>
    </submittedName>
</protein>
<accession>W6JSQ8</accession>
<dbReference type="Proteomes" id="UP000035763">
    <property type="component" value="Unassembled WGS sequence"/>
</dbReference>
<evidence type="ECO:0000313" key="2">
    <source>
        <dbReference type="Proteomes" id="UP000035763"/>
    </source>
</evidence>
<dbReference type="AlphaFoldDB" id="W6JSQ8"/>